<evidence type="ECO:0000313" key="4">
    <source>
        <dbReference type="Proteomes" id="UP000057088"/>
    </source>
</evidence>
<dbReference type="EMBL" id="CP014035">
    <property type="protein sequence ID" value="AMF93445.1"/>
    <property type="molecule type" value="Genomic_DNA"/>
</dbReference>
<dbReference type="KEGG" id="vfl:AL536_07770"/>
<evidence type="ECO:0000313" key="3">
    <source>
        <dbReference type="EMBL" id="SUP19990.1"/>
    </source>
</evidence>
<sequence length="87" mass="9785">MGLSKKLTTQPTFNQSHLPQGKEGCVSPEANIHCTGSVQSQIALHYFGLMIWSHEQKQIKSIRPQATNLKPNWLTFAYTSPFILISE</sequence>
<name>A0AAX2LL51_VIBFL</name>
<evidence type="ECO:0000313" key="2">
    <source>
        <dbReference type="EMBL" id="AMF93445.1"/>
    </source>
</evidence>
<organism evidence="3 5">
    <name type="scientific">Vibrio fluvialis</name>
    <dbReference type="NCBI Taxonomy" id="676"/>
    <lineage>
        <taxon>Bacteria</taxon>
        <taxon>Pseudomonadati</taxon>
        <taxon>Pseudomonadota</taxon>
        <taxon>Gammaproteobacteria</taxon>
        <taxon>Vibrionales</taxon>
        <taxon>Vibrionaceae</taxon>
        <taxon>Vibrio</taxon>
    </lineage>
</organism>
<evidence type="ECO:0000313" key="5">
    <source>
        <dbReference type="Proteomes" id="UP000254626"/>
    </source>
</evidence>
<keyword evidence="4" id="KW-1185">Reference proteome</keyword>
<dbReference type="Proteomes" id="UP000057088">
    <property type="component" value="Chromosome 2"/>
</dbReference>
<dbReference type="AlphaFoldDB" id="A0AAX2LL51"/>
<feature type="region of interest" description="Disordered" evidence="1">
    <location>
        <begin position="1"/>
        <end position="21"/>
    </location>
</feature>
<feature type="compositionally biased region" description="Polar residues" evidence="1">
    <location>
        <begin position="1"/>
        <end position="18"/>
    </location>
</feature>
<protein>
    <submittedName>
        <fullName evidence="3">Uncharacterized protein</fullName>
    </submittedName>
</protein>
<proteinExistence type="predicted"/>
<reference evidence="4" key="1">
    <citation type="submission" date="2015-12" db="EMBL/GenBank/DDBJ databases">
        <title>FDA dAtabase for Regulatory Grade micrObial Sequences (FDA-ARGOS): Supporting development and validation of Infectious Disease Dx tests.</title>
        <authorList>
            <person name="Hoffmann M."/>
            <person name="Allard M."/>
            <person name="Evans P."/>
            <person name="Brown E."/>
            <person name="Tallon L.J."/>
            <person name="Sadzewicz L."/>
            <person name="Sengamalay N."/>
            <person name="Ott S."/>
            <person name="Godinez A."/>
            <person name="Nagaraj S."/>
            <person name="Vyas G."/>
            <person name="Aluvathingal J."/>
            <person name="Nadendla S."/>
            <person name="Geyer C."/>
            <person name="Sichtig H."/>
        </authorList>
    </citation>
    <scope>NUCLEOTIDE SEQUENCE [LARGE SCALE GENOMIC DNA]</scope>
    <source>
        <strain evidence="4">ATCC 33809</strain>
    </source>
</reference>
<gene>
    <name evidence="2" type="ORF">AL536_07770</name>
    <name evidence="3" type="ORF">NCTC11327_00274</name>
</gene>
<evidence type="ECO:0000256" key="1">
    <source>
        <dbReference type="SAM" id="MobiDB-lite"/>
    </source>
</evidence>
<reference evidence="2" key="2">
    <citation type="submission" date="2018-01" db="EMBL/GenBank/DDBJ databases">
        <title>FDA dAtabase for Regulatory Grade micrObial Sequences (FDA-ARGOS): Supporting development and validation of Infectious Disease Dx tests.</title>
        <authorList>
            <person name="Hoffmann M."/>
            <person name="Allard M."/>
            <person name="Evans P."/>
            <person name="Brown E."/>
            <person name="Tallon L."/>
            <person name="Sadzewicz L."/>
            <person name="Sengamalay N."/>
            <person name="Ott S."/>
            <person name="Godinez A."/>
            <person name="Nagaraj S."/>
            <person name="Vyas G."/>
            <person name="Aluvathingal J."/>
            <person name="Nadendla S."/>
            <person name="Geyer C."/>
            <person name="Sichtig H."/>
        </authorList>
    </citation>
    <scope>NUCLEOTIDE SEQUENCE</scope>
    <source>
        <strain evidence="2">ATCC 33809</strain>
    </source>
</reference>
<dbReference type="Proteomes" id="UP000254626">
    <property type="component" value="Unassembled WGS sequence"/>
</dbReference>
<reference evidence="3 5" key="3">
    <citation type="submission" date="2018-06" db="EMBL/GenBank/DDBJ databases">
        <authorList>
            <consortium name="Pathogen Informatics"/>
            <person name="Doyle S."/>
        </authorList>
    </citation>
    <scope>NUCLEOTIDE SEQUENCE [LARGE SCALE GENOMIC DNA]</scope>
    <source>
        <strain evidence="3 5">NCTC11327</strain>
    </source>
</reference>
<dbReference type="EMBL" id="UHIP01000001">
    <property type="protein sequence ID" value="SUP19990.1"/>
    <property type="molecule type" value="Genomic_DNA"/>
</dbReference>
<accession>A0AAX2LL51</accession>